<name>A0A087SQ09_AUXPR</name>
<accession>A0A087SQ09</accession>
<evidence type="ECO:0000313" key="2">
    <source>
        <dbReference type="Proteomes" id="UP000028924"/>
    </source>
</evidence>
<sequence>MGGQLGQQARRQAAHEVLHILGSGQGRVAGPMCLHKLQEGEGEQGGRHACQLCFKLRAKTAQQFGAASGGCQVQGISSHGRDSGLDTILAQ</sequence>
<protein>
    <submittedName>
        <fullName evidence="1">Uncharacterized protein</fullName>
    </submittedName>
</protein>
<organism evidence="1 2">
    <name type="scientific">Auxenochlorella protothecoides</name>
    <name type="common">Green microalga</name>
    <name type="synonym">Chlorella protothecoides</name>
    <dbReference type="NCBI Taxonomy" id="3075"/>
    <lineage>
        <taxon>Eukaryota</taxon>
        <taxon>Viridiplantae</taxon>
        <taxon>Chlorophyta</taxon>
        <taxon>core chlorophytes</taxon>
        <taxon>Trebouxiophyceae</taxon>
        <taxon>Chlorellales</taxon>
        <taxon>Chlorellaceae</taxon>
        <taxon>Auxenochlorella</taxon>
    </lineage>
</organism>
<keyword evidence="2" id="KW-1185">Reference proteome</keyword>
<dbReference type="EMBL" id="KL662156">
    <property type="protein sequence ID" value="KFM27813.1"/>
    <property type="molecule type" value="Genomic_DNA"/>
</dbReference>
<dbReference type="GeneID" id="23617311"/>
<proteinExistence type="predicted"/>
<dbReference type="Proteomes" id="UP000028924">
    <property type="component" value="Unassembled WGS sequence"/>
</dbReference>
<dbReference type="AlphaFoldDB" id="A0A087SQ09"/>
<evidence type="ECO:0000313" key="1">
    <source>
        <dbReference type="EMBL" id="KFM27813.1"/>
    </source>
</evidence>
<reference evidence="1 2" key="1">
    <citation type="journal article" date="2014" name="BMC Genomics">
        <title>Oil accumulation mechanisms of the oleaginous microalga Chlorella protothecoides revealed through its genome, transcriptomes, and proteomes.</title>
        <authorList>
            <person name="Gao C."/>
            <person name="Wang Y."/>
            <person name="Shen Y."/>
            <person name="Yan D."/>
            <person name="He X."/>
            <person name="Dai J."/>
            <person name="Wu Q."/>
        </authorList>
    </citation>
    <scope>NUCLEOTIDE SEQUENCE [LARGE SCALE GENOMIC DNA]</scope>
    <source>
        <strain evidence="1 2">0710</strain>
    </source>
</reference>
<dbReference type="RefSeq" id="XP_011400802.1">
    <property type="nucleotide sequence ID" value="XM_011402500.1"/>
</dbReference>
<gene>
    <name evidence="1" type="ORF">F751_5920</name>
</gene>
<dbReference type="KEGG" id="apro:F751_5920"/>